<evidence type="ECO:0000259" key="1">
    <source>
        <dbReference type="Pfam" id="PF17852"/>
    </source>
</evidence>
<dbReference type="InterPro" id="IPR026983">
    <property type="entry name" value="DHC"/>
</dbReference>
<feature type="domain" description="Dynein heavy chain AAA 5 extension" evidence="1">
    <location>
        <begin position="73"/>
        <end position="147"/>
    </location>
</feature>
<name>A0A6G0IB24_LARCR</name>
<evidence type="ECO:0000313" key="3">
    <source>
        <dbReference type="Proteomes" id="UP000424527"/>
    </source>
</evidence>
<organism evidence="2 3">
    <name type="scientific">Larimichthys crocea</name>
    <name type="common">Large yellow croaker</name>
    <name type="synonym">Pseudosciaena crocea</name>
    <dbReference type="NCBI Taxonomy" id="215358"/>
    <lineage>
        <taxon>Eukaryota</taxon>
        <taxon>Metazoa</taxon>
        <taxon>Chordata</taxon>
        <taxon>Craniata</taxon>
        <taxon>Vertebrata</taxon>
        <taxon>Euteleostomi</taxon>
        <taxon>Actinopterygii</taxon>
        <taxon>Neopterygii</taxon>
        <taxon>Teleostei</taxon>
        <taxon>Neoteleostei</taxon>
        <taxon>Acanthomorphata</taxon>
        <taxon>Eupercaria</taxon>
        <taxon>Sciaenidae</taxon>
        <taxon>Larimichthys</taxon>
    </lineage>
</organism>
<keyword evidence="3" id="KW-1185">Reference proteome</keyword>
<dbReference type="Proteomes" id="UP000424527">
    <property type="component" value="Unassembled WGS sequence"/>
</dbReference>
<dbReference type="GO" id="GO:0051959">
    <property type="term" value="F:dynein light intermediate chain binding"/>
    <property type="evidence" value="ECO:0007669"/>
    <property type="project" value="InterPro"/>
</dbReference>
<dbReference type="Pfam" id="PF17852">
    <property type="entry name" value="Dynein_AAA_lid"/>
    <property type="match status" value="1"/>
</dbReference>
<dbReference type="InterPro" id="IPR027417">
    <property type="entry name" value="P-loop_NTPase"/>
</dbReference>
<dbReference type="GO" id="GO:0007018">
    <property type="term" value="P:microtubule-based movement"/>
    <property type="evidence" value="ECO:0007669"/>
    <property type="project" value="InterPro"/>
</dbReference>
<protein>
    <submittedName>
        <fullName evidence="2">Dynein heavy chain 11, axonemal Axonemal beta dynein heavy chain 11 Ciliary dynein heavy chain 11</fullName>
    </submittedName>
</protein>
<dbReference type="InterPro" id="IPR041466">
    <property type="entry name" value="Dynein_AAA5_ext"/>
</dbReference>
<dbReference type="PANTHER" id="PTHR45703">
    <property type="entry name" value="DYNEIN HEAVY CHAIN"/>
    <property type="match status" value="1"/>
</dbReference>
<reference evidence="2 3" key="1">
    <citation type="submission" date="2019-07" db="EMBL/GenBank/DDBJ databases">
        <title>Chromosome genome assembly for large yellow croaker.</title>
        <authorList>
            <person name="Xiao S."/>
        </authorList>
    </citation>
    <scope>NUCLEOTIDE SEQUENCE [LARGE SCALE GENOMIC DNA]</scope>
    <source>
        <strain evidence="2">JMULYC20181020</strain>
        <tissue evidence="2">Muscle</tissue>
    </source>
</reference>
<dbReference type="EMBL" id="REGW02000012">
    <property type="protein sequence ID" value="KAE8288689.1"/>
    <property type="molecule type" value="Genomic_DNA"/>
</dbReference>
<dbReference type="GO" id="GO:0045505">
    <property type="term" value="F:dynein intermediate chain binding"/>
    <property type="evidence" value="ECO:0007669"/>
    <property type="project" value="InterPro"/>
</dbReference>
<comment type="caution">
    <text evidence="2">The sequence shown here is derived from an EMBL/GenBank/DDBJ whole genome shotgun (WGS) entry which is preliminary data.</text>
</comment>
<dbReference type="GO" id="GO:0030286">
    <property type="term" value="C:dynein complex"/>
    <property type="evidence" value="ECO:0007669"/>
    <property type="project" value="InterPro"/>
</dbReference>
<gene>
    <name evidence="2" type="ORF">D5F01_LYC12564</name>
</gene>
<dbReference type="AlphaFoldDB" id="A0A6G0IB24"/>
<dbReference type="PANTHER" id="PTHR45703:SF12">
    <property type="entry name" value="DYNEIN AXONEMAL HEAVY CHAIN 11"/>
    <property type="match status" value="1"/>
</dbReference>
<sequence length="168" mass="19500">MNHVLTLASNERVPLTSSMRLVFEISHLRTATPATVSRAGILYVNQQDLGWNPYVASWIDQRKRQTERAHLTILFEKYVPRCLEQMRNTFKTITPIPENSMVQTLCTLLDCLLTPENIPSDSPRELYETYFTFACIWAFGGALCRDQYKYRLRSDMVPVVERHVKSVK</sequence>
<proteinExistence type="predicted"/>
<accession>A0A6G0IB24</accession>
<dbReference type="Gene3D" id="3.40.50.300">
    <property type="entry name" value="P-loop containing nucleotide triphosphate hydrolases"/>
    <property type="match status" value="1"/>
</dbReference>
<evidence type="ECO:0000313" key="2">
    <source>
        <dbReference type="EMBL" id="KAE8288689.1"/>
    </source>
</evidence>
<dbReference type="Gene3D" id="1.10.472.130">
    <property type="match status" value="1"/>
</dbReference>